<feature type="compositionally biased region" description="Low complexity" evidence="1">
    <location>
        <begin position="203"/>
        <end position="213"/>
    </location>
</feature>
<evidence type="ECO:0000313" key="3">
    <source>
        <dbReference type="EMBL" id="KAK7249968.1"/>
    </source>
</evidence>
<feature type="region of interest" description="Disordered" evidence="1">
    <location>
        <begin position="59"/>
        <end position="90"/>
    </location>
</feature>
<dbReference type="Gene3D" id="3.90.180.10">
    <property type="entry name" value="Medium-chain alcohol dehydrogenases, catalytic domain"/>
    <property type="match status" value="1"/>
</dbReference>
<dbReference type="EMBL" id="JBBJCI010000039">
    <property type="protein sequence ID" value="KAK7249968.1"/>
    <property type="molecule type" value="Genomic_DNA"/>
</dbReference>
<sequence>MTGTDGPPVDPPSFSTRATFAGRVHIDNLTAELVAPDGSALAPPLVLEEIVATRFALKKARAPTTRSRRRRCPPPLPRAPSTRASPRARESLDEARRIAVNVGSAVTKGAVALPKTAAVVAEAKTAARRGSVMIAGKRLVTRAAVCEAFGAPVVARRPGALPLAPTSVHVRCEAAGLNFAEALQLKGEYQEKLEPLFAARNGALASSSPSARPRALRGRRRRPRARAAAPGPATSSCPRPPSPLGTGDDADARKAAGAAAGETVLVTAAAGGVGLAAVDLAARCRRAGRRRAGDDAKLRLALDRGAAAGVVYGGTDAREFRAALREAAPEGIDVAVDMVGGDFLEPIVRSLAFDGRCVVVGFASGTIPKIPANLLLVKNCALVGLFWGAHAIHRPAVFADSLRNVVGLWRAGDIAPHVSATYALADADAAVAALVERRSSGKIVLAAA</sequence>
<name>A0ABR1G9V8_AURAN</name>
<feature type="compositionally biased region" description="Basic residues" evidence="1">
    <location>
        <begin position="59"/>
        <end position="72"/>
    </location>
</feature>
<keyword evidence="4" id="KW-1185">Reference proteome</keyword>
<dbReference type="SUPFAM" id="SSF51735">
    <property type="entry name" value="NAD(P)-binding Rossmann-fold domains"/>
    <property type="match status" value="1"/>
</dbReference>
<evidence type="ECO:0000259" key="2">
    <source>
        <dbReference type="SMART" id="SM00829"/>
    </source>
</evidence>
<reference evidence="3 4" key="1">
    <citation type="submission" date="2024-03" db="EMBL/GenBank/DDBJ databases">
        <title>Aureococcus anophagefferens CCMP1851 and Kratosvirus quantuckense: Draft genome of a second virus-susceptible host strain in the model system.</title>
        <authorList>
            <person name="Chase E."/>
            <person name="Truchon A.R."/>
            <person name="Schepens W."/>
            <person name="Wilhelm S.W."/>
        </authorList>
    </citation>
    <scope>NUCLEOTIDE SEQUENCE [LARGE SCALE GENOMIC DNA]</scope>
    <source>
        <strain evidence="3 4">CCMP1851</strain>
    </source>
</reference>
<evidence type="ECO:0000256" key="1">
    <source>
        <dbReference type="SAM" id="MobiDB-lite"/>
    </source>
</evidence>
<gene>
    <name evidence="3" type="ORF">SO694_00005654</name>
</gene>
<dbReference type="SMART" id="SM00829">
    <property type="entry name" value="PKS_ER"/>
    <property type="match status" value="1"/>
</dbReference>
<dbReference type="Gene3D" id="3.40.50.720">
    <property type="entry name" value="NAD(P)-binding Rossmann-like Domain"/>
    <property type="match status" value="1"/>
</dbReference>
<dbReference type="PANTHER" id="PTHR43677">
    <property type="entry name" value="SHORT-CHAIN DEHYDROGENASE/REDUCTASE"/>
    <property type="match status" value="1"/>
</dbReference>
<feature type="domain" description="Enoyl reductase (ER)" evidence="2">
    <location>
        <begin position="150"/>
        <end position="445"/>
    </location>
</feature>
<proteinExistence type="predicted"/>
<accession>A0ABR1G9V8</accession>
<dbReference type="Pfam" id="PF13602">
    <property type="entry name" value="ADH_zinc_N_2"/>
    <property type="match status" value="1"/>
</dbReference>
<organism evidence="3 4">
    <name type="scientific">Aureococcus anophagefferens</name>
    <name type="common">Harmful bloom alga</name>
    <dbReference type="NCBI Taxonomy" id="44056"/>
    <lineage>
        <taxon>Eukaryota</taxon>
        <taxon>Sar</taxon>
        <taxon>Stramenopiles</taxon>
        <taxon>Ochrophyta</taxon>
        <taxon>Pelagophyceae</taxon>
        <taxon>Pelagomonadales</taxon>
        <taxon>Pelagomonadaceae</taxon>
        <taxon>Aureococcus</taxon>
    </lineage>
</organism>
<dbReference type="PANTHER" id="PTHR43677:SF4">
    <property type="entry name" value="QUINONE OXIDOREDUCTASE-LIKE PROTEIN 2"/>
    <property type="match status" value="1"/>
</dbReference>
<dbReference type="InterPro" id="IPR020843">
    <property type="entry name" value="ER"/>
</dbReference>
<dbReference type="InterPro" id="IPR036291">
    <property type="entry name" value="NAD(P)-bd_dom_sf"/>
</dbReference>
<comment type="caution">
    <text evidence="3">The sequence shown here is derived from an EMBL/GenBank/DDBJ whole genome shotgun (WGS) entry which is preliminary data.</text>
</comment>
<protein>
    <submittedName>
        <fullName evidence="3">Alcohol dehydrogenase</fullName>
    </submittedName>
</protein>
<evidence type="ECO:0000313" key="4">
    <source>
        <dbReference type="Proteomes" id="UP001363151"/>
    </source>
</evidence>
<dbReference type="Proteomes" id="UP001363151">
    <property type="component" value="Unassembled WGS sequence"/>
</dbReference>
<feature type="compositionally biased region" description="Basic residues" evidence="1">
    <location>
        <begin position="214"/>
        <end position="225"/>
    </location>
</feature>
<dbReference type="InterPro" id="IPR051397">
    <property type="entry name" value="Zn-ADH-like_protein"/>
</dbReference>
<feature type="region of interest" description="Disordered" evidence="1">
    <location>
        <begin position="203"/>
        <end position="253"/>
    </location>
</feature>